<comment type="caution">
    <text evidence="2">The sequence shown here is derived from an EMBL/GenBank/DDBJ whole genome shotgun (WGS) entry which is preliminary data.</text>
</comment>
<organism evidence="2 3">
    <name type="scientific">Abeliophyllum distichum</name>
    <dbReference type="NCBI Taxonomy" id="126358"/>
    <lineage>
        <taxon>Eukaryota</taxon>
        <taxon>Viridiplantae</taxon>
        <taxon>Streptophyta</taxon>
        <taxon>Embryophyta</taxon>
        <taxon>Tracheophyta</taxon>
        <taxon>Spermatophyta</taxon>
        <taxon>Magnoliopsida</taxon>
        <taxon>eudicotyledons</taxon>
        <taxon>Gunneridae</taxon>
        <taxon>Pentapetalae</taxon>
        <taxon>asterids</taxon>
        <taxon>lamiids</taxon>
        <taxon>Lamiales</taxon>
        <taxon>Oleaceae</taxon>
        <taxon>Forsythieae</taxon>
        <taxon>Abeliophyllum</taxon>
    </lineage>
</organism>
<dbReference type="InterPro" id="IPR036047">
    <property type="entry name" value="F-box-like_dom_sf"/>
</dbReference>
<accession>A0ABD1SIP2</accession>
<dbReference type="Gene3D" id="3.80.10.10">
    <property type="entry name" value="Ribonuclease Inhibitor"/>
    <property type="match status" value="2"/>
</dbReference>
<dbReference type="SMART" id="SM00367">
    <property type="entry name" value="LRR_CC"/>
    <property type="match status" value="6"/>
</dbReference>
<evidence type="ECO:0000313" key="3">
    <source>
        <dbReference type="Proteomes" id="UP001604336"/>
    </source>
</evidence>
<dbReference type="SUPFAM" id="SSF81383">
    <property type="entry name" value="F-box domain"/>
    <property type="match status" value="1"/>
</dbReference>
<sequence length="469" mass="52476">MDAILFDELLQEIFHRLPPSCYATVTLVCKRWLSLLRSSTSSLTLYFDPPSYNSTTINSLSSFLCQHPYLFSLSLNTPTDSTSAADCVLLCAASSCPNLRHLRFLSTPVSPFSLFNISISCHHLSSLTIDLSRPLSFRWLTFFNFLKHLSIFLNNPSTRINSLEINEMDGILDVELGLESLALSGIRRGDYGLNFLWRNCKNIKKLQLRSCESLGDYASFSGFVMCSKGLQEVELRACRSIVDGVLLKLAESCVCLDFLLVYDGGSREGLHQFISQSKCKLGKLDFRLPLDLNNSHLIAITENLNFRSLVSLRLESSCLVTGEGLKALGRVMGNGLEELALINCDVVERESGLLTTLGQDFKRLRKLDLSYNEMLLDRELISMLVSCNCLSELKLRGCNRLTNLSLTAMVRSCKLLQSVDIMYCCGVEVEAVELLVLNSPQLRKVQVEQNKISNVARTWLSNKSIDIVA</sequence>
<name>A0ABD1SIP2_9LAMI</name>
<evidence type="ECO:0000313" key="2">
    <source>
        <dbReference type="EMBL" id="KAL2500099.1"/>
    </source>
</evidence>
<gene>
    <name evidence="2" type="ORF">Adt_25649</name>
</gene>
<protein>
    <submittedName>
        <fullName evidence="2">RNI-like superfamily protein</fullName>
    </submittedName>
</protein>
<proteinExistence type="predicted"/>
<evidence type="ECO:0000259" key="1">
    <source>
        <dbReference type="SMART" id="SM00256"/>
    </source>
</evidence>
<dbReference type="SUPFAM" id="SSF52047">
    <property type="entry name" value="RNI-like"/>
    <property type="match status" value="1"/>
</dbReference>
<dbReference type="AlphaFoldDB" id="A0ABD1SIP2"/>
<feature type="domain" description="F-box" evidence="1">
    <location>
        <begin position="5"/>
        <end position="45"/>
    </location>
</feature>
<dbReference type="InterPro" id="IPR032675">
    <property type="entry name" value="LRR_dom_sf"/>
</dbReference>
<dbReference type="InterPro" id="IPR001810">
    <property type="entry name" value="F-box_dom"/>
</dbReference>
<dbReference type="Pfam" id="PF00646">
    <property type="entry name" value="F-box"/>
    <property type="match status" value="1"/>
</dbReference>
<dbReference type="EMBL" id="JBFOLK010000007">
    <property type="protein sequence ID" value="KAL2500099.1"/>
    <property type="molecule type" value="Genomic_DNA"/>
</dbReference>
<dbReference type="Proteomes" id="UP001604336">
    <property type="component" value="Unassembled WGS sequence"/>
</dbReference>
<dbReference type="InterPro" id="IPR006553">
    <property type="entry name" value="Leu-rich_rpt_Cys-con_subtyp"/>
</dbReference>
<dbReference type="SMART" id="SM00256">
    <property type="entry name" value="FBOX"/>
    <property type="match status" value="1"/>
</dbReference>
<reference evidence="3" key="1">
    <citation type="submission" date="2024-07" db="EMBL/GenBank/DDBJ databases">
        <title>Two chromosome-level genome assemblies of Korean endemic species Abeliophyllum distichum and Forsythia ovata (Oleaceae).</title>
        <authorList>
            <person name="Jang H."/>
        </authorList>
    </citation>
    <scope>NUCLEOTIDE SEQUENCE [LARGE SCALE GENOMIC DNA]</scope>
</reference>
<keyword evidence="3" id="KW-1185">Reference proteome</keyword>
<dbReference type="PANTHER" id="PTHR13318:SF77">
    <property type="entry name" value="F-BOX DOMAIN-CONTAINING PROTEIN"/>
    <property type="match status" value="1"/>
</dbReference>
<dbReference type="PANTHER" id="PTHR13318">
    <property type="entry name" value="PARTNER OF PAIRED, ISOFORM B-RELATED"/>
    <property type="match status" value="1"/>
</dbReference>